<accession>A0ABT7W2P8</accession>
<evidence type="ECO:0000313" key="1">
    <source>
        <dbReference type="EMBL" id="MDM9559448.1"/>
    </source>
</evidence>
<dbReference type="SUPFAM" id="SSF53474">
    <property type="entry name" value="alpha/beta-Hydrolases"/>
    <property type="match status" value="1"/>
</dbReference>
<dbReference type="Gene3D" id="3.40.50.1820">
    <property type="entry name" value="alpha/beta hydrolase"/>
    <property type="match status" value="1"/>
</dbReference>
<reference evidence="1" key="1">
    <citation type="submission" date="2023-06" db="EMBL/GenBank/DDBJ databases">
        <title>full genome analysis of Phenantherene degrader P3.</title>
        <authorList>
            <person name="Akbar A."/>
            <person name="Rahmeh R."/>
            <person name="Kishk M."/>
        </authorList>
    </citation>
    <scope>NUCLEOTIDE SEQUENCE</scope>
    <source>
        <strain evidence="1">P3</strain>
    </source>
</reference>
<keyword evidence="2" id="KW-1185">Reference proteome</keyword>
<dbReference type="RefSeq" id="WP_289785588.1">
    <property type="nucleotide sequence ID" value="NZ_JAUDJE010000007.1"/>
</dbReference>
<dbReference type="EMBL" id="JAUDJE010000007">
    <property type="protein sequence ID" value="MDM9559448.1"/>
    <property type="molecule type" value="Genomic_DNA"/>
</dbReference>
<name>A0ABT7W2P8_9BORD</name>
<comment type="caution">
    <text evidence="1">The sequence shown here is derived from an EMBL/GenBank/DDBJ whole genome shotgun (WGS) entry which is preliminary data.</text>
</comment>
<gene>
    <name evidence="1" type="ORF">QUC21_10435</name>
</gene>
<keyword evidence="1" id="KW-0378">Hydrolase</keyword>
<dbReference type="PANTHER" id="PTHR35560:SF3">
    <property type="entry name" value="PEPTIDASE S9 PROLYL OLIGOPEPTIDASE CATALYTIC DOMAIN-CONTAINING PROTEIN"/>
    <property type="match status" value="1"/>
</dbReference>
<organism evidence="1 2">
    <name type="scientific">Bordetella petrii</name>
    <dbReference type="NCBI Taxonomy" id="94624"/>
    <lineage>
        <taxon>Bacteria</taxon>
        <taxon>Pseudomonadati</taxon>
        <taxon>Pseudomonadota</taxon>
        <taxon>Betaproteobacteria</taxon>
        <taxon>Burkholderiales</taxon>
        <taxon>Alcaligenaceae</taxon>
        <taxon>Bordetella</taxon>
    </lineage>
</organism>
<protein>
    <submittedName>
        <fullName evidence="1">Alpha/beta hydrolase</fullName>
    </submittedName>
</protein>
<dbReference type="Proteomes" id="UP001175604">
    <property type="component" value="Unassembled WGS sequence"/>
</dbReference>
<dbReference type="GO" id="GO:0016787">
    <property type="term" value="F:hydrolase activity"/>
    <property type="evidence" value="ECO:0007669"/>
    <property type="project" value="UniProtKB-KW"/>
</dbReference>
<dbReference type="PANTHER" id="PTHR35560">
    <property type="entry name" value="BLL0132 PROTEIN"/>
    <property type="match status" value="1"/>
</dbReference>
<evidence type="ECO:0000313" key="2">
    <source>
        <dbReference type="Proteomes" id="UP001175604"/>
    </source>
</evidence>
<sequence>MNLQRVSDAGHARRLWLRAGSACVYISDSSLDEVQPGMRRAVLVVHGTERDGHRYWRALARAARRAGPGVRGQTFLAAPQFFTRREIRARGLGADTLAWAPQAWKQGDDSRNGGGVSAFSVVDAMVERLLRRDRFPELRQIVIVGHSAGAQFAQRHAAASSCDARARDRGVALRYIVVAPSSYLYLDETRRGGPAGVRGRPPREALLRCPRYDHYKYGLRQANAYVSARDPVELRRAYAAKEVVYLVGEHDDDPDDRHLDRSAAAMLQGRDRRDRCLAYRGHLAHLYGGLPPGHVFEVVPGLGHQGARILRSPTGLRWLFDAERVASG</sequence>
<proteinExistence type="predicted"/>
<dbReference type="InterPro" id="IPR029058">
    <property type="entry name" value="AB_hydrolase_fold"/>
</dbReference>